<dbReference type="EMBL" id="MWPX01000035">
    <property type="protein sequence ID" value="OUM46758.1"/>
    <property type="molecule type" value="Genomic_DNA"/>
</dbReference>
<evidence type="ECO:0000259" key="1">
    <source>
        <dbReference type="Pfam" id="PF00485"/>
    </source>
</evidence>
<dbReference type="RefSeq" id="WP_016115263.1">
    <property type="nucleotide sequence ID" value="NZ_CP189809.1"/>
</dbReference>
<keyword evidence="2" id="KW-0418">Kinase</keyword>
<feature type="domain" description="Phosphoribulokinase/uridine kinase" evidence="1">
    <location>
        <begin position="19"/>
        <end position="152"/>
    </location>
</feature>
<dbReference type="Proteomes" id="UP000195321">
    <property type="component" value="Unassembled WGS sequence"/>
</dbReference>
<evidence type="ECO:0000313" key="3">
    <source>
        <dbReference type="Proteomes" id="UP000195321"/>
    </source>
</evidence>
<reference evidence="2 3" key="1">
    <citation type="submission" date="2017-02" db="EMBL/GenBank/DDBJ databases">
        <title>Bacillus pseudomycoides isolate FSL K6-0042.</title>
        <authorList>
            <person name="Kovac J."/>
        </authorList>
    </citation>
    <scope>NUCLEOTIDE SEQUENCE [LARGE SCALE GENOMIC DNA]</scope>
    <source>
        <strain evidence="2 3">FSL K6-0042</strain>
    </source>
</reference>
<dbReference type="InterPro" id="IPR027417">
    <property type="entry name" value="P-loop_NTPase"/>
</dbReference>
<proteinExistence type="predicted"/>
<accession>A0A1Y3M8M2</accession>
<dbReference type="GO" id="GO:0016301">
    <property type="term" value="F:kinase activity"/>
    <property type="evidence" value="ECO:0007669"/>
    <property type="project" value="UniProtKB-KW"/>
</dbReference>
<keyword evidence="2" id="KW-0808">Transferase</keyword>
<dbReference type="NCBIfam" id="NF005807">
    <property type="entry name" value="PRK07667.1"/>
    <property type="match status" value="1"/>
</dbReference>
<gene>
    <name evidence="2" type="ORF">BW425_21850</name>
</gene>
<evidence type="ECO:0000313" key="2">
    <source>
        <dbReference type="EMBL" id="OUM46758.1"/>
    </source>
</evidence>
<dbReference type="Pfam" id="PF00485">
    <property type="entry name" value="PRK"/>
    <property type="match status" value="1"/>
</dbReference>
<dbReference type="Gene3D" id="3.40.50.300">
    <property type="entry name" value="P-loop containing nucleotide triphosphate hydrolases"/>
    <property type="match status" value="1"/>
</dbReference>
<organism evidence="2 3">
    <name type="scientific">Bacillus pseudomycoides</name>
    <dbReference type="NCBI Taxonomy" id="64104"/>
    <lineage>
        <taxon>Bacteria</taxon>
        <taxon>Bacillati</taxon>
        <taxon>Bacillota</taxon>
        <taxon>Bacilli</taxon>
        <taxon>Bacillales</taxon>
        <taxon>Bacillaceae</taxon>
        <taxon>Bacillus</taxon>
        <taxon>Bacillus cereus group</taxon>
    </lineage>
</organism>
<protein>
    <submittedName>
        <fullName evidence="2">Uridine kinase</fullName>
    </submittedName>
</protein>
<comment type="caution">
    <text evidence="2">The sequence shown here is derived from an EMBL/GenBank/DDBJ whole genome shotgun (WGS) entry which is preliminary data.</text>
</comment>
<dbReference type="AlphaFoldDB" id="A0A1Y3M8M2"/>
<dbReference type="SUPFAM" id="SSF52540">
    <property type="entry name" value="P-loop containing nucleoside triphosphate hydrolases"/>
    <property type="match status" value="1"/>
</dbReference>
<name>A0A1Y3M8M2_9BACI</name>
<sequence length="194" mass="23892">MNSNELVKVIAENTSNRFILGIDGLSRSGKTTLVKQLEDELKQKDIPFHIFHIDDHIVERSKRYNTKHEEWYEYYQLQWDVEWLQQHLFHKLRLENQLNLPFYDHQTDFCEMREVIIPNPCVIVIEGVFLQRKEWREYFDYMVYLDYPREQRFLRENEETQKNLLKFEHRYWKAEDFYLKVESPQQNADLVLKG</sequence>
<dbReference type="GO" id="GO:0005524">
    <property type="term" value="F:ATP binding"/>
    <property type="evidence" value="ECO:0007669"/>
    <property type="project" value="InterPro"/>
</dbReference>
<dbReference type="InterPro" id="IPR006083">
    <property type="entry name" value="PRK/URK"/>
</dbReference>